<dbReference type="PANTHER" id="PTHR44809">
    <property type="match status" value="1"/>
</dbReference>
<dbReference type="RefSeq" id="WP_257918073.1">
    <property type="nucleotide sequence ID" value="NZ_JAMXQV010000001.1"/>
</dbReference>
<dbReference type="Gene3D" id="1.25.40.10">
    <property type="entry name" value="Tetratricopeptide repeat domain"/>
    <property type="match status" value="3"/>
</dbReference>
<feature type="transmembrane region" description="Helical" evidence="1">
    <location>
        <begin position="6"/>
        <end position="24"/>
    </location>
</feature>
<keyword evidence="3" id="KW-1185">Reference proteome</keyword>
<dbReference type="Proteomes" id="UP001144096">
    <property type="component" value="Unassembled WGS sequence"/>
</dbReference>
<organism evidence="2 3">
    <name type="scientific">Amycolatopsis iheyensis</name>
    <dbReference type="NCBI Taxonomy" id="2945988"/>
    <lineage>
        <taxon>Bacteria</taxon>
        <taxon>Bacillati</taxon>
        <taxon>Actinomycetota</taxon>
        <taxon>Actinomycetes</taxon>
        <taxon>Pseudonocardiales</taxon>
        <taxon>Pseudonocardiaceae</taxon>
        <taxon>Amycolatopsis</taxon>
    </lineage>
</organism>
<dbReference type="AlphaFoldDB" id="A0A9X2N5X4"/>
<evidence type="ECO:0000313" key="2">
    <source>
        <dbReference type="EMBL" id="MCR6481427.1"/>
    </source>
</evidence>
<dbReference type="EMBL" id="JAMXQV010000001">
    <property type="protein sequence ID" value="MCR6481427.1"/>
    <property type="molecule type" value="Genomic_DNA"/>
</dbReference>
<name>A0A9X2N5X4_9PSEU</name>
<evidence type="ECO:0000256" key="1">
    <source>
        <dbReference type="SAM" id="Phobius"/>
    </source>
</evidence>
<proteinExistence type="predicted"/>
<dbReference type="InterPro" id="IPR011990">
    <property type="entry name" value="TPR-like_helical_dom_sf"/>
</dbReference>
<sequence>MLFGVMAATVWAVGTFGLPGWLLADQHPIRNVLEGLSWPAGIVAALALGAPGLWRWVRGRSANPSPVMAARIVSPLVGRALHLVNGELPQVSGVGLLDLRVKPAIDTYADDGSDLPPYVARDIDEDLEWAIHAGGMVLLHGPAAVGKSRAAVEALRRLRPSHKLLVPDGGPALREIIDAGVDLSDTVLWLDDLERYLGAEGLDVGLLQRLCPLGNTGIAVVATMRDEQLALHAQSATRSIADTGTGIDQAAVEILAGVRGRRRIRVAAALTDTERTRADQAGERDDRVRRAVAAPEGFAEYLAAGPAMVDRWCTGETPEFIRGQALISAAVDCRRAGHHAPVPAALLADLHAQFLPPAWRNRADLPSLDVGLHWATRRVLGASSCLQPTSDERYLASDYLLDRTQRARTDSALPLTGPVRDRTWTVLAAALPPMQNFRIGVTAYYAGRPDVAEQAFIAAAPYDSEASFNLGFLLGEQSGREAEAEQAYRAAAAAGGIKALNNLGLLLGEQSGREAEAEQAFRAAAAAGITQARFNLALLLGEKSGREAEAEQVYRDAVADGDTEAMFNLAVMLSEQSGREAEAEQLFRDAVAAGDLKASNNLGILLSAKSGCEVEAERFLRDAVAAGNTNALFNLGFLLGEQPGREAEAEQAYRDAVAGGIFQALNNLALLLSRQSGREAEAEQLYRDAVAAGDTGALNNLAVLLSRQSGREAEAEQLYRDAVAAGDTGALNNLAVLLSRQPGREADAE</sequence>
<keyword evidence="1" id="KW-1133">Transmembrane helix</keyword>
<evidence type="ECO:0000313" key="3">
    <source>
        <dbReference type="Proteomes" id="UP001144096"/>
    </source>
</evidence>
<protein>
    <submittedName>
        <fullName evidence="2">Tetratricopeptide repeat protein</fullName>
    </submittedName>
</protein>
<dbReference type="SUPFAM" id="SSF81901">
    <property type="entry name" value="HCP-like"/>
    <property type="match status" value="2"/>
</dbReference>
<dbReference type="InterPro" id="IPR027417">
    <property type="entry name" value="P-loop_NTPase"/>
</dbReference>
<comment type="caution">
    <text evidence="2">The sequence shown here is derived from an EMBL/GenBank/DDBJ whole genome shotgun (WGS) entry which is preliminary data.</text>
</comment>
<dbReference type="SUPFAM" id="SSF52540">
    <property type="entry name" value="P-loop containing nucleoside triphosphate hydrolases"/>
    <property type="match status" value="1"/>
</dbReference>
<dbReference type="InterPro" id="IPR052943">
    <property type="entry name" value="TMTC_O-mannosyl-trnsfr"/>
</dbReference>
<keyword evidence="1" id="KW-0472">Membrane</keyword>
<dbReference type="PANTHER" id="PTHR44809:SF1">
    <property type="entry name" value="PROTEIN O-MANNOSYL-TRANSFERASE TMTC1"/>
    <property type="match status" value="1"/>
</dbReference>
<gene>
    <name evidence="2" type="ORF">M8542_01220</name>
</gene>
<dbReference type="Pfam" id="PF13374">
    <property type="entry name" value="TPR_10"/>
    <property type="match status" value="2"/>
</dbReference>
<feature type="transmembrane region" description="Helical" evidence="1">
    <location>
        <begin position="36"/>
        <end position="57"/>
    </location>
</feature>
<reference evidence="2" key="1">
    <citation type="submission" date="2022-06" db="EMBL/GenBank/DDBJ databases">
        <title>Amycolatopsis iheyaensis sp. nov., a new species of the genus Amycolatopsis isolated from soil in Iheya island, Japan.</title>
        <authorList>
            <person name="Ngamcharungchit C."/>
            <person name="Kanto H."/>
            <person name="Take A."/>
            <person name="Intra B."/>
            <person name="Matsumoto A."/>
            <person name="Panbangred W."/>
            <person name="Inahashi Y."/>
        </authorList>
    </citation>
    <scope>NUCLEOTIDE SEQUENCE</scope>
    <source>
        <strain evidence="2">OK19-0408</strain>
    </source>
</reference>
<keyword evidence="1" id="KW-0812">Transmembrane</keyword>
<accession>A0A9X2N5X4</accession>